<dbReference type="GO" id="GO:0005737">
    <property type="term" value="C:cytoplasm"/>
    <property type="evidence" value="ECO:0007669"/>
    <property type="project" value="UniProtKB-SubCell"/>
</dbReference>
<dbReference type="NCBIfam" id="NF000582">
    <property type="entry name" value="PRK00006.1"/>
    <property type="match status" value="1"/>
</dbReference>
<evidence type="ECO:0000256" key="3">
    <source>
        <dbReference type="ARBA" id="ARBA00009174"/>
    </source>
</evidence>
<evidence type="ECO:0000256" key="9">
    <source>
        <dbReference type="ARBA" id="ARBA00025049"/>
    </source>
</evidence>
<dbReference type="PATRIC" id="fig|1423733.4.peg.651"/>
<comment type="function">
    <text evidence="9 10">Involved in unsaturated fatty acids biosynthesis. Catalyzes the dehydration of short chain beta-hydroxyacyl-ACPs and long chain saturated and unsaturated beta-hydroxyacyl-ACPs.</text>
</comment>
<evidence type="ECO:0000313" key="12">
    <source>
        <dbReference type="Proteomes" id="UP000051845"/>
    </source>
</evidence>
<keyword evidence="4 10" id="KW-0963">Cytoplasm</keyword>
<comment type="catalytic activity">
    <reaction evidence="1 10">
        <text>a (3R)-hydroxyacyl-[ACP] = a (2E)-enoyl-[ACP] + H2O</text>
        <dbReference type="Rhea" id="RHEA:13097"/>
        <dbReference type="Rhea" id="RHEA-COMP:9925"/>
        <dbReference type="Rhea" id="RHEA-COMP:9945"/>
        <dbReference type="ChEBI" id="CHEBI:15377"/>
        <dbReference type="ChEBI" id="CHEBI:78784"/>
        <dbReference type="ChEBI" id="CHEBI:78827"/>
        <dbReference type="EC" id="4.2.1.59"/>
    </reaction>
</comment>
<comment type="similarity">
    <text evidence="3 10">Belongs to the thioester dehydratase family. FabZ subfamily.</text>
</comment>
<organism evidence="11 12">
    <name type="scientific">Secundilactobacillus collinoides DSM 20515 = JCM 1123</name>
    <dbReference type="NCBI Taxonomy" id="1423733"/>
    <lineage>
        <taxon>Bacteria</taxon>
        <taxon>Bacillati</taxon>
        <taxon>Bacillota</taxon>
        <taxon>Bacilli</taxon>
        <taxon>Lactobacillales</taxon>
        <taxon>Lactobacillaceae</taxon>
        <taxon>Secundilactobacillus</taxon>
    </lineage>
</organism>
<dbReference type="GO" id="GO:0006633">
    <property type="term" value="P:fatty acid biosynthetic process"/>
    <property type="evidence" value="ECO:0007669"/>
    <property type="project" value="UniProtKB-UniRule"/>
</dbReference>
<evidence type="ECO:0000256" key="10">
    <source>
        <dbReference type="HAMAP-Rule" id="MF_00406"/>
    </source>
</evidence>
<keyword evidence="8 10" id="KW-0456">Lyase</keyword>
<dbReference type="GO" id="GO:0019171">
    <property type="term" value="F:(3R)-hydroxyacyl-[acyl-carrier-protein] dehydratase activity"/>
    <property type="evidence" value="ECO:0007669"/>
    <property type="project" value="UniProtKB-EC"/>
</dbReference>
<protein>
    <recommendedName>
        <fullName evidence="10">3-hydroxyacyl-[acyl-carrier-protein] dehydratase FabZ</fullName>
        <ecNumber evidence="10">4.2.1.59</ecNumber>
    </recommendedName>
    <alternativeName>
        <fullName evidence="10">(3R)-hydroxymyristoyl-[acyl-carrier-protein] dehydratase</fullName>
        <shortName evidence="10">(3R)-hydroxymyristoyl-ACP dehydrase</shortName>
    </alternativeName>
    <alternativeName>
        <fullName evidence="10">Beta-hydroxyacyl-ACP dehydratase</fullName>
    </alternativeName>
</protein>
<evidence type="ECO:0000256" key="1">
    <source>
        <dbReference type="ARBA" id="ARBA00001055"/>
    </source>
</evidence>
<dbReference type="STRING" id="33960.TY91_08275"/>
<keyword evidence="6 10" id="KW-0441">Lipid A biosynthesis</keyword>
<evidence type="ECO:0000256" key="6">
    <source>
        <dbReference type="ARBA" id="ARBA00022556"/>
    </source>
</evidence>
<dbReference type="CDD" id="cd01288">
    <property type="entry name" value="FabZ"/>
    <property type="match status" value="1"/>
</dbReference>
<dbReference type="Gene3D" id="3.10.129.10">
    <property type="entry name" value="Hotdog Thioesterase"/>
    <property type="match status" value="1"/>
</dbReference>
<dbReference type="EMBL" id="AYYR01000013">
    <property type="protein sequence ID" value="KRM77382.1"/>
    <property type="molecule type" value="Genomic_DNA"/>
</dbReference>
<evidence type="ECO:0000256" key="4">
    <source>
        <dbReference type="ARBA" id="ARBA00022490"/>
    </source>
</evidence>
<gene>
    <name evidence="10" type="primary">fabZ</name>
    <name evidence="11" type="ORF">FC82_GL000629</name>
</gene>
<dbReference type="InterPro" id="IPR013114">
    <property type="entry name" value="FabA_FabZ"/>
</dbReference>
<dbReference type="NCBIfam" id="TIGR01750">
    <property type="entry name" value="fabZ"/>
    <property type="match status" value="1"/>
</dbReference>
<evidence type="ECO:0000256" key="7">
    <source>
        <dbReference type="ARBA" id="ARBA00023098"/>
    </source>
</evidence>
<dbReference type="Proteomes" id="UP000051845">
    <property type="component" value="Unassembled WGS sequence"/>
</dbReference>
<evidence type="ECO:0000256" key="8">
    <source>
        <dbReference type="ARBA" id="ARBA00023239"/>
    </source>
</evidence>
<keyword evidence="5 10" id="KW-0444">Lipid biosynthesis</keyword>
<dbReference type="PANTHER" id="PTHR30272:SF1">
    <property type="entry name" value="3-HYDROXYACYL-[ACYL-CARRIER-PROTEIN] DEHYDRATASE"/>
    <property type="match status" value="1"/>
</dbReference>
<dbReference type="GO" id="GO:0016020">
    <property type="term" value="C:membrane"/>
    <property type="evidence" value="ECO:0007669"/>
    <property type="project" value="GOC"/>
</dbReference>
<comment type="subcellular location">
    <subcellularLocation>
        <location evidence="2 10">Cytoplasm</location>
    </subcellularLocation>
</comment>
<dbReference type="SUPFAM" id="SSF54637">
    <property type="entry name" value="Thioesterase/thiol ester dehydrase-isomerase"/>
    <property type="match status" value="1"/>
</dbReference>
<evidence type="ECO:0000313" key="11">
    <source>
        <dbReference type="EMBL" id="KRM77382.1"/>
    </source>
</evidence>
<feature type="active site" evidence="10">
    <location>
        <position position="59"/>
    </location>
</feature>
<dbReference type="InterPro" id="IPR029069">
    <property type="entry name" value="HotDog_dom_sf"/>
</dbReference>
<sequence length="151" mass="16462">MTIVSEETDLHSLDVVEIQKILPHRYPMLLIDRVLDYVPGEKAIAKKNVSVNEAFFQGHFPGNPVMPGVLIVEAMAQAGAIALLTMDGFKGKTAYFGGVNKVKFRQMVKPGDTLRLEVTLDKIRGNAGLGHGTAYVEDKKVCSGDLTFMIG</sequence>
<dbReference type="GO" id="GO:0009245">
    <property type="term" value="P:lipid A biosynthetic process"/>
    <property type="evidence" value="ECO:0007669"/>
    <property type="project" value="UniProtKB-UniRule"/>
</dbReference>
<accession>A0A0R2BNK5</accession>
<reference evidence="11 12" key="1">
    <citation type="journal article" date="2015" name="Genome Announc.">
        <title>Expanding the biotechnology potential of lactobacilli through comparative genomics of 213 strains and associated genera.</title>
        <authorList>
            <person name="Sun Z."/>
            <person name="Harris H.M."/>
            <person name="McCann A."/>
            <person name="Guo C."/>
            <person name="Argimon S."/>
            <person name="Zhang W."/>
            <person name="Yang X."/>
            <person name="Jeffery I.B."/>
            <person name="Cooney J.C."/>
            <person name="Kagawa T.F."/>
            <person name="Liu W."/>
            <person name="Song Y."/>
            <person name="Salvetti E."/>
            <person name="Wrobel A."/>
            <person name="Rasinkangas P."/>
            <person name="Parkhill J."/>
            <person name="Rea M.C."/>
            <person name="O'Sullivan O."/>
            <person name="Ritari J."/>
            <person name="Douillard F.P."/>
            <person name="Paul Ross R."/>
            <person name="Yang R."/>
            <person name="Briner A.E."/>
            <person name="Felis G.E."/>
            <person name="de Vos W.M."/>
            <person name="Barrangou R."/>
            <person name="Klaenhammer T.R."/>
            <person name="Caufield P.W."/>
            <person name="Cui Y."/>
            <person name="Zhang H."/>
            <person name="O'Toole P.W."/>
        </authorList>
    </citation>
    <scope>NUCLEOTIDE SEQUENCE [LARGE SCALE GENOMIC DNA]</scope>
    <source>
        <strain evidence="11 12">DSM 20515</strain>
    </source>
</reference>
<keyword evidence="7 10" id="KW-0443">Lipid metabolism</keyword>
<proteinExistence type="inferred from homology"/>
<evidence type="ECO:0000256" key="2">
    <source>
        <dbReference type="ARBA" id="ARBA00004496"/>
    </source>
</evidence>
<dbReference type="EC" id="4.2.1.59" evidence="10"/>
<dbReference type="FunFam" id="3.10.129.10:FF:000001">
    <property type="entry name" value="3-hydroxyacyl-[acyl-carrier-protein] dehydratase FabZ"/>
    <property type="match status" value="1"/>
</dbReference>
<evidence type="ECO:0000256" key="5">
    <source>
        <dbReference type="ARBA" id="ARBA00022516"/>
    </source>
</evidence>
<name>A0A0R2BNK5_SECCO</name>
<dbReference type="AlphaFoldDB" id="A0A0R2BNK5"/>
<dbReference type="PANTHER" id="PTHR30272">
    <property type="entry name" value="3-HYDROXYACYL-[ACYL-CARRIER-PROTEIN] DEHYDRATASE"/>
    <property type="match status" value="1"/>
</dbReference>
<dbReference type="Pfam" id="PF07977">
    <property type="entry name" value="FabA"/>
    <property type="match status" value="1"/>
</dbReference>
<dbReference type="HAMAP" id="MF_00406">
    <property type="entry name" value="FabZ"/>
    <property type="match status" value="1"/>
</dbReference>
<dbReference type="InterPro" id="IPR010084">
    <property type="entry name" value="FabZ"/>
</dbReference>
<comment type="caution">
    <text evidence="11">The sequence shown here is derived from an EMBL/GenBank/DDBJ whole genome shotgun (WGS) entry which is preliminary data.</text>
</comment>